<keyword evidence="3" id="KW-0862">Zinc</keyword>
<evidence type="ECO:0000256" key="1">
    <source>
        <dbReference type="ARBA" id="ARBA00004141"/>
    </source>
</evidence>
<evidence type="ECO:0000313" key="10">
    <source>
        <dbReference type="Proteomes" id="UP000232323"/>
    </source>
</evidence>
<keyword evidence="10" id="KW-1185">Reference proteome</keyword>
<protein>
    <recommendedName>
        <fullName evidence="8">Cation efflux protein transmembrane domain-containing protein</fullName>
    </recommendedName>
</protein>
<evidence type="ECO:0000313" key="9">
    <source>
        <dbReference type="EMBL" id="GAX84121.1"/>
    </source>
</evidence>
<dbReference type="Gene3D" id="1.20.1510.10">
    <property type="entry name" value="Cation efflux protein transmembrane domain"/>
    <property type="match status" value="1"/>
</dbReference>
<dbReference type="OrthoDB" id="9944568at2759"/>
<dbReference type="PANTHER" id="PTHR11562:SF17">
    <property type="entry name" value="RE54080P-RELATED"/>
    <property type="match status" value="1"/>
</dbReference>
<keyword evidence="5 7" id="KW-0472">Membrane</keyword>
<evidence type="ECO:0000256" key="5">
    <source>
        <dbReference type="ARBA" id="ARBA00023136"/>
    </source>
</evidence>
<reference evidence="9 10" key="1">
    <citation type="submission" date="2017-08" db="EMBL/GenBank/DDBJ databases">
        <title>Acidophilic green algal genome provides insights into adaptation to an acidic environment.</title>
        <authorList>
            <person name="Hirooka S."/>
            <person name="Hirose Y."/>
            <person name="Kanesaki Y."/>
            <person name="Higuchi S."/>
            <person name="Fujiwara T."/>
            <person name="Onuma R."/>
            <person name="Era A."/>
            <person name="Ohbayashi R."/>
            <person name="Uzuka A."/>
            <person name="Nozaki H."/>
            <person name="Yoshikawa H."/>
            <person name="Miyagishima S.Y."/>
        </authorList>
    </citation>
    <scope>NUCLEOTIDE SEQUENCE [LARGE SCALE GENOMIC DNA]</scope>
    <source>
        <strain evidence="9 10">NIES-2499</strain>
    </source>
</reference>
<organism evidence="9 10">
    <name type="scientific">Chlamydomonas eustigma</name>
    <dbReference type="NCBI Taxonomy" id="1157962"/>
    <lineage>
        <taxon>Eukaryota</taxon>
        <taxon>Viridiplantae</taxon>
        <taxon>Chlorophyta</taxon>
        <taxon>core chlorophytes</taxon>
        <taxon>Chlorophyceae</taxon>
        <taxon>CS clade</taxon>
        <taxon>Chlamydomonadales</taxon>
        <taxon>Chlamydomonadaceae</taxon>
        <taxon>Chlamydomonas</taxon>
    </lineage>
</organism>
<keyword evidence="4 7" id="KW-1133">Transmembrane helix</keyword>
<feature type="transmembrane region" description="Helical" evidence="7">
    <location>
        <begin position="36"/>
        <end position="61"/>
    </location>
</feature>
<dbReference type="STRING" id="1157962.A0A250XM04"/>
<dbReference type="InterPro" id="IPR027469">
    <property type="entry name" value="Cation_efflux_TMD_sf"/>
</dbReference>
<dbReference type="GO" id="GO:0005385">
    <property type="term" value="F:zinc ion transmembrane transporter activity"/>
    <property type="evidence" value="ECO:0007669"/>
    <property type="project" value="TreeGrafter"/>
</dbReference>
<sequence length="170" mass="18557">MFADVSAFLITIFAGWLSHRRSPANHTFGYHRAEVLGSLVSVLLIWLVTGILLVEAVQRIINPEPRVDGRLKFILAMVGICVNLVCLFALGAHGGHVHESGHEHGGHHGCSHGHSAPSSSPVCTAASHRSKDPVCQPTALTRISGDHKEPHHDHSDCNNDNHKRRLQSWS</sequence>
<proteinExistence type="predicted"/>
<evidence type="ECO:0000256" key="6">
    <source>
        <dbReference type="SAM" id="MobiDB-lite"/>
    </source>
</evidence>
<feature type="region of interest" description="Disordered" evidence="6">
    <location>
        <begin position="143"/>
        <end position="170"/>
    </location>
</feature>
<evidence type="ECO:0000256" key="4">
    <source>
        <dbReference type="ARBA" id="ARBA00022989"/>
    </source>
</evidence>
<keyword evidence="2 7" id="KW-0812">Transmembrane</keyword>
<evidence type="ECO:0000256" key="7">
    <source>
        <dbReference type="SAM" id="Phobius"/>
    </source>
</evidence>
<dbReference type="AlphaFoldDB" id="A0A250XM04"/>
<keyword evidence="3" id="KW-0406">Ion transport</keyword>
<feature type="transmembrane region" description="Helical" evidence="7">
    <location>
        <begin position="73"/>
        <end position="92"/>
    </location>
</feature>
<dbReference type="EMBL" id="BEGY01000116">
    <property type="protein sequence ID" value="GAX84121.1"/>
    <property type="molecule type" value="Genomic_DNA"/>
</dbReference>
<dbReference type="PANTHER" id="PTHR11562">
    <property type="entry name" value="CATION EFFLUX PROTEIN/ ZINC TRANSPORTER"/>
    <property type="match status" value="1"/>
</dbReference>
<evidence type="ECO:0000256" key="2">
    <source>
        <dbReference type="ARBA" id="ARBA00022692"/>
    </source>
</evidence>
<dbReference type="Pfam" id="PF01545">
    <property type="entry name" value="Cation_efflux"/>
    <property type="match status" value="1"/>
</dbReference>
<comment type="subcellular location">
    <subcellularLocation>
        <location evidence="1">Membrane</location>
        <topology evidence="1">Multi-pass membrane protein</topology>
    </subcellularLocation>
</comment>
<evidence type="ECO:0000259" key="8">
    <source>
        <dbReference type="Pfam" id="PF01545"/>
    </source>
</evidence>
<keyword evidence="3" id="KW-0813">Transport</keyword>
<evidence type="ECO:0000256" key="3">
    <source>
        <dbReference type="ARBA" id="ARBA00022906"/>
    </source>
</evidence>
<name>A0A250XM04_9CHLO</name>
<dbReference type="NCBIfam" id="TIGR01297">
    <property type="entry name" value="CDF"/>
    <property type="match status" value="1"/>
</dbReference>
<keyword evidence="3" id="KW-0864">Zinc transport</keyword>
<accession>A0A250XM04</accession>
<dbReference type="GO" id="GO:0005886">
    <property type="term" value="C:plasma membrane"/>
    <property type="evidence" value="ECO:0007669"/>
    <property type="project" value="TreeGrafter"/>
</dbReference>
<dbReference type="SUPFAM" id="SSF161111">
    <property type="entry name" value="Cation efflux protein transmembrane domain-like"/>
    <property type="match status" value="1"/>
</dbReference>
<dbReference type="InterPro" id="IPR050681">
    <property type="entry name" value="CDF/SLC30A"/>
</dbReference>
<gene>
    <name evidence="9" type="ORF">CEUSTIGMA_g11544.t1</name>
</gene>
<feature type="compositionally biased region" description="Basic and acidic residues" evidence="6">
    <location>
        <begin position="144"/>
        <end position="161"/>
    </location>
</feature>
<feature type="domain" description="Cation efflux protein transmembrane" evidence="8">
    <location>
        <begin position="1"/>
        <end position="97"/>
    </location>
</feature>
<dbReference type="InterPro" id="IPR002524">
    <property type="entry name" value="Cation_efflux"/>
</dbReference>
<comment type="caution">
    <text evidence="9">The sequence shown here is derived from an EMBL/GenBank/DDBJ whole genome shotgun (WGS) entry which is preliminary data.</text>
</comment>
<dbReference type="Proteomes" id="UP000232323">
    <property type="component" value="Unassembled WGS sequence"/>
</dbReference>
<dbReference type="InterPro" id="IPR058533">
    <property type="entry name" value="Cation_efflux_TM"/>
</dbReference>